<reference evidence="5" key="1">
    <citation type="submission" date="2019-11" db="EMBL/GenBank/DDBJ databases">
        <authorList>
            <person name="Feng L."/>
        </authorList>
    </citation>
    <scope>NUCLEOTIDE SEQUENCE</scope>
    <source>
        <strain evidence="5">AcaccaeLFYP115</strain>
    </source>
</reference>
<dbReference type="InterPro" id="IPR036390">
    <property type="entry name" value="WH_DNA-bd_sf"/>
</dbReference>
<proteinExistence type="predicted"/>
<dbReference type="RefSeq" id="WP_156340528.1">
    <property type="nucleotide sequence ID" value="NZ_CACRSQ010000003.1"/>
</dbReference>
<evidence type="ECO:0000256" key="3">
    <source>
        <dbReference type="ARBA" id="ARBA00023163"/>
    </source>
</evidence>
<dbReference type="SMART" id="SM00345">
    <property type="entry name" value="HTH_GNTR"/>
    <property type="match status" value="2"/>
</dbReference>
<feature type="domain" description="HTH gntR-type" evidence="4">
    <location>
        <begin position="5"/>
        <end position="73"/>
    </location>
</feature>
<dbReference type="Gene3D" id="1.10.10.10">
    <property type="entry name" value="Winged helix-like DNA-binding domain superfamily/Winged helix DNA-binding domain"/>
    <property type="match status" value="2"/>
</dbReference>
<dbReference type="PANTHER" id="PTHR44846:SF1">
    <property type="entry name" value="MANNOSYL-D-GLYCERATE TRANSPORT_METABOLISM SYSTEM REPRESSOR MNGR-RELATED"/>
    <property type="match status" value="1"/>
</dbReference>
<dbReference type="PROSITE" id="PS50949">
    <property type="entry name" value="HTH_GNTR"/>
    <property type="match status" value="2"/>
</dbReference>
<evidence type="ECO:0000256" key="1">
    <source>
        <dbReference type="ARBA" id="ARBA00023015"/>
    </source>
</evidence>
<protein>
    <submittedName>
        <fullName evidence="5">DNA-binding transcriptional repressor ExuR</fullName>
    </submittedName>
</protein>
<dbReference type="PANTHER" id="PTHR44846">
    <property type="entry name" value="MANNOSYL-D-GLYCERATE TRANSPORT/METABOLISM SYSTEM REPRESSOR MNGR-RELATED"/>
    <property type="match status" value="1"/>
</dbReference>
<name>A0A6N2TNJ8_9FIRM</name>
<dbReference type="GO" id="GO:0045892">
    <property type="term" value="P:negative regulation of DNA-templated transcription"/>
    <property type="evidence" value="ECO:0007669"/>
    <property type="project" value="TreeGrafter"/>
</dbReference>
<gene>
    <name evidence="5" type="ORF">ACLFYP115_01471</name>
</gene>
<dbReference type="InterPro" id="IPR036388">
    <property type="entry name" value="WH-like_DNA-bd_sf"/>
</dbReference>
<evidence type="ECO:0000313" key="5">
    <source>
        <dbReference type="EMBL" id="VYT05611.1"/>
    </source>
</evidence>
<dbReference type="GO" id="GO:0003677">
    <property type="term" value="F:DNA binding"/>
    <property type="evidence" value="ECO:0007669"/>
    <property type="project" value="UniProtKB-KW"/>
</dbReference>
<dbReference type="InterPro" id="IPR050679">
    <property type="entry name" value="Bact_HTH_transcr_reg"/>
</dbReference>
<evidence type="ECO:0000259" key="4">
    <source>
        <dbReference type="PROSITE" id="PS50949"/>
    </source>
</evidence>
<dbReference type="InterPro" id="IPR000524">
    <property type="entry name" value="Tscrpt_reg_HTH_GntR"/>
</dbReference>
<dbReference type="GO" id="GO:0003700">
    <property type="term" value="F:DNA-binding transcription factor activity"/>
    <property type="evidence" value="ECO:0007669"/>
    <property type="project" value="InterPro"/>
</dbReference>
<keyword evidence="3" id="KW-0804">Transcription</keyword>
<dbReference type="Pfam" id="PF00392">
    <property type="entry name" value="GntR"/>
    <property type="match status" value="2"/>
</dbReference>
<dbReference type="EMBL" id="CACRSQ010000003">
    <property type="protein sequence ID" value="VYT05611.1"/>
    <property type="molecule type" value="Genomic_DNA"/>
</dbReference>
<sequence length="482" mass="54486">MSNYHSQEQTIYRNLSGKIQMGFYDNGERFPSVKEIADRFHVSYCPAQRALKLLEKDGQIKLYRGSATAVLKKPYENYLESNIFKRRIKSVLDLCHSLELISPALCTYNIQHFKKASSSLWLKKIAQGQHAGRGLYQQFERSLHLLGNQTVLSLYYDISSFSGSAFLDILYLKYGKEKADSFLQHIASEYADCIRNQHQDTSFVLQEKLEKLCGTFFDAIKDYLRNTECDADSKAQEFFSCEPRKGRTRYCDVVAIDMICRINQDVYPVGTRLPNSHTLADIYHISGITVRRTIALLNKLGVTETVNGVGTFVISRGGPDIPYKLKDLTLDDNMRNFLEALQILAIISVPVMLVSLPHVPRKMLKELFAAASIPDEKKSLVHAVSIGLQSVIRYCPFAAVQEIYKKLTLLLLKGSILRLEETGAEPVTGWTKISASIRKSCAHSDYEQLARAFQSLFQNNFASSKQLLLEIGVEGVEKITGF</sequence>
<feature type="domain" description="HTH gntR-type" evidence="4">
    <location>
        <begin position="248"/>
        <end position="316"/>
    </location>
</feature>
<keyword evidence="1" id="KW-0805">Transcription regulation</keyword>
<dbReference type="SUPFAM" id="SSF46785">
    <property type="entry name" value="Winged helix' DNA-binding domain"/>
    <property type="match status" value="2"/>
</dbReference>
<keyword evidence="2 5" id="KW-0238">DNA-binding</keyword>
<dbReference type="AlphaFoldDB" id="A0A6N2TNJ8"/>
<accession>A0A6N2TNJ8</accession>
<organism evidence="5">
    <name type="scientific">Anaerostipes caccae</name>
    <dbReference type="NCBI Taxonomy" id="105841"/>
    <lineage>
        <taxon>Bacteria</taxon>
        <taxon>Bacillati</taxon>
        <taxon>Bacillota</taxon>
        <taxon>Clostridia</taxon>
        <taxon>Lachnospirales</taxon>
        <taxon>Lachnospiraceae</taxon>
        <taxon>Anaerostipes</taxon>
    </lineage>
</organism>
<evidence type="ECO:0000256" key="2">
    <source>
        <dbReference type="ARBA" id="ARBA00023125"/>
    </source>
</evidence>